<reference evidence="2 3" key="2">
    <citation type="submission" date="2016-08" db="EMBL/GenBank/DDBJ databases">
        <title>Pervasive Adenine N6-methylation of Active Genes in Fungi.</title>
        <authorList>
            <consortium name="DOE Joint Genome Institute"/>
            <person name="Mondo S.J."/>
            <person name="Dannebaum R.O."/>
            <person name="Kuo R.C."/>
            <person name="Labutti K."/>
            <person name="Haridas S."/>
            <person name="Kuo A."/>
            <person name="Salamov A."/>
            <person name="Ahrendt S.R."/>
            <person name="Lipzen A."/>
            <person name="Sullivan W."/>
            <person name="Andreopoulos W.B."/>
            <person name="Clum A."/>
            <person name="Lindquist E."/>
            <person name="Daum C."/>
            <person name="Ramamoorthy G.K."/>
            <person name="Gryganskyi A."/>
            <person name="Culley D."/>
            <person name="Magnuson J.K."/>
            <person name="James T.Y."/>
            <person name="O'Malley M.A."/>
            <person name="Stajich J.E."/>
            <person name="Spatafora J.W."/>
            <person name="Visel A."/>
            <person name="Grigoriev I.V."/>
        </authorList>
    </citation>
    <scope>NUCLEOTIDE SEQUENCE [LARGE SCALE GENOMIC DNA]</scope>
    <source>
        <strain evidence="2 3">S4</strain>
    </source>
</reference>
<dbReference type="OrthoDB" id="2096021at2759"/>
<keyword evidence="3" id="KW-1185">Reference proteome</keyword>
<dbReference type="PANTHER" id="PTHR43798:SF33">
    <property type="entry name" value="HYDROLASE, PUTATIVE (AFU_ORTHOLOGUE AFUA_2G14860)-RELATED"/>
    <property type="match status" value="1"/>
</dbReference>
<name>A0A1Y1WP70_9FUNG</name>
<gene>
    <name evidence="2" type="ORF">BCR32DRAFT_329975</name>
</gene>
<dbReference type="SUPFAM" id="SSF53474">
    <property type="entry name" value="alpha/beta-Hydrolases"/>
    <property type="match status" value="1"/>
</dbReference>
<dbReference type="InterPro" id="IPR050266">
    <property type="entry name" value="AB_hydrolase_sf"/>
</dbReference>
<sequence>MSQLLYNLFYYKTLVTSFIAPQSSAEKALELFAKPTYPKKDPEWEIEFEKEVPYNVLKIPYKEHIEAMNKRMEDKSTPFEITLVPNFPETFSCLEYLPDPNVPKREETIICIHGWGGKSLNFLKFIPKLQSLGFRVLAPDFPQHGLTGGTETGCHIFGHTVNALIRYLNSPVYLLAHSLGNVAFCVNYAISSEHERSLIHRYVGIACPDQFQFIMRRFMDMIGLSNRAWDSFVKVNDVLHGIKITDVEESKIIENFHIPILLIHDENDKELVYDVSKVIGDHLYYKHYKVGSETSEEKPSFYTSKGLGHRRILRDENIVNLVAEFFSEKIYPCK</sequence>
<evidence type="ECO:0000313" key="2">
    <source>
        <dbReference type="EMBL" id="ORX75056.1"/>
    </source>
</evidence>
<dbReference type="InterPro" id="IPR029058">
    <property type="entry name" value="AB_hydrolase_fold"/>
</dbReference>
<comment type="caution">
    <text evidence="2">The sequence shown here is derived from an EMBL/GenBank/DDBJ whole genome shotgun (WGS) entry which is preliminary data.</text>
</comment>
<evidence type="ECO:0000313" key="3">
    <source>
        <dbReference type="Proteomes" id="UP000193944"/>
    </source>
</evidence>
<dbReference type="InterPro" id="IPR000073">
    <property type="entry name" value="AB_hydrolase_1"/>
</dbReference>
<dbReference type="EMBL" id="MCFG01000381">
    <property type="protein sequence ID" value="ORX75056.1"/>
    <property type="molecule type" value="Genomic_DNA"/>
</dbReference>
<protein>
    <submittedName>
        <fullName evidence="2">Alpha/beta-hydrolase</fullName>
    </submittedName>
</protein>
<reference evidence="2 3" key="1">
    <citation type="submission" date="2016-08" db="EMBL/GenBank/DDBJ databases">
        <title>A Parts List for Fungal Cellulosomes Revealed by Comparative Genomics.</title>
        <authorList>
            <consortium name="DOE Joint Genome Institute"/>
            <person name="Haitjema C.H."/>
            <person name="Gilmore S.P."/>
            <person name="Henske J.K."/>
            <person name="Solomon K.V."/>
            <person name="De Groot R."/>
            <person name="Kuo A."/>
            <person name="Mondo S.J."/>
            <person name="Salamov A.A."/>
            <person name="Labutti K."/>
            <person name="Zhao Z."/>
            <person name="Chiniquy J."/>
            <person name="Barry K."/>
            <person name="Brewer H.M."/>
            <person name="Purvine S.O."/>
            <person name="Wright A.T."/>
            <person name="Boxma B."/>
            <person name="Van Alen T."/>
            <person name="Hackstein J.H."/>
            <person name="Baker S.E."/>
            <person name="Grigoriev I.V."/>
            <person name="O'Malley M.A."/>
        </authorList>
    </citation>
    <scope>NUCLEOTIDE SEQUENCE [LARGE SCALE GENOMIC DNA]</scope>
    <source>
        <strain evidence="2 3">S4</strain>
    </source>
</reference>
<dbReference type="AlphaFoldDB" id="A0A1Y1WP70"/>
<keyword evidence="2" id="KW-0378">Hydrolase</keyword>
<organism evidence="2 3">
    <name type="scientific">Anaeromyces robustus</name>
    <dbReference type="NCBI Taxonomy" id="1754192"/>
    <lineage>
        <taxon>Eukaryota</taxon>
        <taxon>Fungi</taxon>
        <taxon>Fungi incertae sedis</taxon>
        <taxon>Chytridiomycota</taxon>
        <taxon>Chytridiomycota incertae sedis</taxon>
        <taxon>Neocallimastigomycetes</taxon>
        <taxon>Neocallimastigales</taxon>
        <taxon>Neocallimastigaceae</taxon>
        <taxon>Anaeromyces</taxon>
    </lineage>
</organism>
<evidence type="ECO:0000259" key="1">
    <source>
        <dbReference type="Pfam" id="PF00561"/>
    </source>
</evidence>
<dbReference type="Proteomes" id="UP000193944">
    <property type="component" value="Unassembled WGS sequence"/>
</dbReference>
<dbReference type="GO" id="GO:0016020">
    <property type="term" value="C:membrane"/>
    <property type="evidence" value="ECO:0007669"/>
    <property type="project" value="TreeGrafter"/>
</dbReference>
<dbReference type="Pfam" id="PF00561">
    <property type="entry name" value="Abhydrolase_1"/>
    <property type="match status" value="1"/>
</dbReference>
<dbReference type="GO" id="GO:0016787">
    <property type="term" value="F:hydrolase activity"/>
    <property type="evidence" value="ECO:0007669"/>
    <property type="project" value="UniProtKB-KW"/>
</dbReference>
<feature type="domain" description="AB hydrolase-1" evidence="1">
    <location>
        <begin position="108"/>
        <end position="180"/>
    </location>
</feature>
<dbReference type="Gene3D" id="3.40.50.1820">
    <property type="entry name" value="alpha/beta hydrolase"/>
    <property type="match status" value="1"/>
</dbReference>
<dbReference type="PANTHER" id="PTHR43798">
    <property type="entry name" value="MONOACYLGLYCEROL LIPASE"/>
    <property type="match status" value="1"/>
</dbReference>
<accession>A0A1Y1WP70</accession>
<proteinExistence type="predicted"/>